<name>A0AAE9GMT9_9CAUD</name>
<sequence>MSLYRSLTLLSTPIWREYRVSKEHRSLAA</sequence>
<dbReference type="EMBL" id="OM870970">
    <property type="protein sequence ID" value="UOL48219.1"/>
    <property type="molecule type" value="Genomic_DNA"/>
</dbReference>
<accession>A0AAE9GMT9</accession>
<dbReference type="Proteomes" id="UP001218704">
    <property type="component" value="Segment"/>
</dbReference>
<protein>
    <submittedName>
        <fullName evidence="1">Uncharacterized protein</fullName>
    </submittedName>
</protein>
<reference evidence="1 2" key="1">
    <citation type="submission" date="2022-02" db="EMBL/GenBank/DDBJ databases">
        <authorList>
            <person name="Akremi I."/>
            <person name="Wagemans J."/>
        </authorList>
    </citation>
    <scope>NUCLEOTIDE SEQUENCE [LARGE SCALE GENOMIC DNA]</scope>
</reference>
<evidence type="ECO:0000313" key="2">
    <source>
        <dbReference type="Proteomes" id="UP001218704"/>
    </source>
</evidence>
<keyword evidence="2" id="KW-1185">Reference proteome</keyword>
<organism evidence="1 2">
    <name type="scientific">Pseudomonas phage vB_Paer_PsIn</name>
    <dbReference type="NCBI Taxonomy" id="2924907"/>
    <lineage>
        <taxon>Viruses</taxon>
        <taxon>Duplodnaviria</taxon>
        <taxon>Heunggongvirae</taxon>
        <taxon>Uroviricota</taxon>
        <taxon>Caudoviricetes</taxon>
        <taxon>Vandenendeviridae</taxon>
        <taxon>Skurskavirinae</taxon>
        <taxon>Pakpunavirus</taxon>
        <taxon>Pakpunavirus PsIn</taxon>
    </lineage>
</organism>
<gene>
    <name evidence="1" type="ORF">vBPaerPsIn_191c</name>
</gene>
<proteinExistence type="predicted"/>
<evidence type="ECO:0000313" key="1">
    <source>
        <dbReference type="EMBL" id="UOL48219.1"/>
    </source>
</evidence>